<evidence type="ECO:0000313" key="3">
    <source>
        <dbReference type="Proteomes" id="UP000682739"/>
    </source>
</evidence>
<accession>A0A975D9Y2</accession>
<organism evidence="2 3">
    <name type="scientific">Psychrosphaera ytuae</name>
    <dbReference type="NCBI Taxonomy" id="2820710"/>
    <lineage>
        <taxon>Bacteria</taxon>
        <taxon>Pseudomonadati</taxon>
        <taxon>Pseudomonadota</taxon>
        <taxon>Gammaproteobacteria</taxon>
        <taxon>Alteromonadales</taxon>
        <taxon>Pseudoalteromonadaceae</taxon>
        <taxon>Psychrosphaera</taxon>
    </lineage>
</organism>
<dbReference type="EMBL" id="CP072110">
    <property type="protein sequence ID" value="QTH63247.1"/>
    <property type="molecule type" value="Genomic_DNA"/>
</dbReference>
<reference evidence="2" key="1">
    <citation type="submission" date="2021-03" db="EMBL/GenBank/DDBJ databases">
        <title>Description of Psychrosphaera ytuae sp. nov. isolated from deep sea sediment of South China Sea.</title>
        <authorList>
            <person name="Zhang J."/>
            <person name="Xu X.-D."/>
        </authorList>
    </citation>
    <scope>NUCLEOTIDE SEQUENCE</scope>
    <source>
        <strain evidence="2">MTZ26</strain>
    </source>
</reference>
<keyword evidence="3" id="KW-1185">Reference proteome</keyword>
<feature type="region of interest" description="Disordered" evidence="1">
    <location>
        <begin position="17"/>
        <end position="68"/>
    </location>
</feature>
<protein>
    <submittedName>
        <fullName evidence="2">Uncharacterized protein</fullName>
    </submittedName>
</protein>
<gene>
    <name evidence="2" type="ORF">J1N51_10930</name>
</gene>
<dbReference type="AlphaFoldDB" id="A0A975D9Y2"/>
<sequence length="102" mass="11003">MTLIGTPVPVTAGVEQTRVSKATSTRPDAAQVIDRETKTPTASAINRSREPSQQQQQVIEQPNPDIPKEQIRVSVTTGEINIKGNLTPAKAAEIYAKIAKLL</sequence>
<dbReference type="Proteomes" id="UP000682739">
    <property type="component" value="Chromosome"/>
</dbReference>
<feature type="compositionally biased region" description="Polar residues" evidence="1">
    <location>
        <begin position="17"/>
        <end position="26"/>
    </location>
</feature>
<dbReference type="KEGG" id="psym:J1N51_10930"/>
<name>A0A975D9Y2_9GAMM</name>
<dbReference type="RefSeq" id="WP_208831291.1">
    <property type="nucleotide sequence ID" value="NZ_CP072110.1"/>
</dbReference>
<evidence type="ECO:0000313" key="2">
    <source>
        <dbReference type="EMBL" id="QTH63247.1"/>
    </source>
</evidence>
<evidence type="ECO:0000256" key="1">
    <source>
        <dbReference type="SAM" id="MobiDB-lite"/>
    </source>
</evidence>
<proteinExistence type="predicted"/>